<dbReference type="RefSeq" id="WP_132130448.1">
    <property type="nucleotide sequence ID" value="NZ_CP042432.1"/>
</dbReference>
<reference evidence="2 3" key="1">
    <citation type="submission" date="2019-03" db="EMBL/GenBank/DDBJ databases">
        <title>Genomic Encyclopedia of Type Strains, Phase IV (KMG-IV): sequencing the most valuable type-strain genomes for metagenomic binning, comparative biology and taxonomic classification.</title>
        <authorList>
            <person name="Goeker M."/>
        </authorList>
    </citation>
    <scope>NUCLEOTIDE SEQUENCE [LARGE SCALE GENOMIC DNA]</scope>
    <source>
        <strain evidence="2 3">DSM 21100</strain>
    </source>
</reference>
<proteinExistence type="predicted"/>
<dbReference type="SUPFAM" id="SSF55729">
    <property type="entry name" value="Acyl-CoA N-acyltransferases (Nat)"/>
    <property type="match status" value="1"/>
</dbReference>
<dbReference type="PANTHER" id="PTHR43617">
    <property type="entry name" value="L-AMINO ACID N-ACETYLTRANSFERASE"/>
    <property type="match status" value="1"/>
</dbReference>
<protein>
    <submittedName>
        <fullName evidence="2">Putative N-acetyltransferase YhbS</fullName>
    </submittedName>
</protein>
<feature type="domain" description="N-acetyltransferase" evidence="1">
    <location>
        <begin position="5"/>
        <end position="159"/>
    </location>
</feature>
<gene>
    <name evidence="2" type="ORF">EDD80_11510</name>
</gene>
<accession>A0A4V6NZ15</accession>
<keyword evidence="2" id="KW-0808">Transferase</keyword>
<dbReference type="CDD" id="cd04301">
    <property type="entry name" value="NAT_SF"/>
    <property type="match status" value="1"/>
</dbReference>
<dbReference type="InterPro" id="IPR016181">
    <property type="entry name" value="Acyl_CoA_acyltransferase"/>
</dbReference>
<dbReference type="PANTHER" id="PTHR43617:SF2">
    <property type="entry name" value="UPF0039 PROTEIN SLL0451"/>
    <property type="match status" value="1"/>
</dbReference>
<dbReference type="AlphaFoldDB" id="A0A4V6NZ15"/>
<organism evidence="2 3">
    <name type="scientific">Anseongella ginsenosidimutans</name>
    <dbReference type="NCBI Taxonomy" id="496056"/>
    <lineage>
        <taxon>Bacteria</taxon>
        <taxon>Pseudomonadati</taxon>
        <taxon>Bacteroidota</taxon>
        <taxon>Sphingobacteriia</taxon>
        <taxon>Sphingobacteriales</taxon>
        <taxon>Sphingobacteriaceae</taxon>
        <taxon>Anseongella</taxon>
    </lineage>
</organism>
<dbReference type="OrthoDB" id="9797178at2"/>
<dbReference type="PROSITE" id="PS51186">
    <property type="entry name" value="GNAT"/>
    <property type="match status" value="1"/>
</dbReference>
<dbReference type="InterPro" id="IPR050276">
    <property type="entry name" value="MshD_Acetyltransferase"/>
</dbReference>
<name>A0A4V6NZ15_9SPHI</name>
<evidence type="ECO:0000313" key="3">
    <source>
        <dbReference type="Proteomes" id="UP000295807"/>
    </source>
</evidence>
<evidence type="ECO:0000259" key="1">
    <source>
        <dbReference type="PROSITE" id="PS51186"/>
    </source>
</evidence>
<dbReference type="InterPro" id="IPR000182">
    <property type="entry name" value="GNAT_dom"/>
</dbReference>
<dbReference type="EMBL" id="SMAD01000015">
    <property type="protein sequence ID" value="TCS85027.1"/>
    <property type="molecule type" value="Genomic_DNA"/>
</dbReference>
<evidence type="ECO:0000313" key="2">
    <source>
        <dbReference type="EMBL" id="TCS85027.1"/>
    </source>
</evidence>
<dbReference type="Proteomes" id="UP000295807">
    <property type="component" value="Unassembled WGS sequence"/>
</dbReference>
<dbReference type="Pfam" id="PF13508">
    <property type="entry name" value="Acetyltransf_7"/>
    <property type="match status" value="1"/>
</dbReference>
<dbReference type="Gene3D" id="3.40.630.30">
    <property type="match status" value="1"/>
</dbReference>
<comment type="caution">
    <text evidence="2">The sequence shown here is derived from an EMBL/GenBank/DDBJ whole genome shotgun (WGS) entry which is preliminary data.</text>
</comment>
<sequence>MSTPLYIRQETQEDRSYVFKLIEAAFKNIEHTDHKEQFLVERLRKSQAFIPELSLVAELEKKIVGYILLSKIKIRNEAAEFDSLAVAPVAVLPEYQNRGIGGLLLTKSHERARALEFKSAVLLGHADYYPRFGYKEAASFDIKLPFDVPSENCMAIELVEQGLSGVTGTVQYPQEFFG</sequence>
<keyword evidence="3" id="KW-1185">Reference proteome</keyword>
<dbReference type="GO" id="GO:0016747">
    <property type="term" value="F:acyltransferase activity, transferring groups other than amino-acyl groups"/>
    <property type="evidence" value="ECO:0007669"/>
    <property type="project" value="InterPro"/>
</dbReference>